<reference evidence="4" key="1">
    <citation type="journal article" date="2013" name="Nature">
        <title>Pan genome of the phytoplankton Emiliania underpins its global distribution.</title>
        <authorList>
            <person name="Read B.A."/>
            <person name="Kegel J."/>
            <person name="Klute M.J."/>
            <person name="Kuo A."/>
            <person name="Lefebvre S.C."/>
            <person name="Maumus F."/>
            <person name="Mayer C."/>
            <person name="Miller J."/>
            <person name="Monier A."/>
            <person name="Salamov A."/>
            <person name="Young J."/>
            <person name="Aguilar M."/>
            <person name="Claverie J.M."/>
            <person name="Frickenhaus S."/>
            <person name="Gonzalez K."/>
            <person name="Herman E.K."/>
            <person name="Lin Y.C."/>
            <person name="Napier J."/>
            <person name="Ogata H."/>
            <person name="Sarno A.F."/>
            <person name="Shmutz J."/>
            <person name="Schroeder D."/>
            <person name="de Vargas C."/>
            <person name="Verret F."/>
            <person name="von Dassow P."/>
            <person name="Valentin K."/>
            <person name="Van de Peer Y."/>
            <person name="Wheeler G."/>
            <person name="Dacks J.B."/>
            <person name="Delwiche C.F."/>
            <person name="Dyhrman S.T."/>
            <person name="Glockner G."/>
            <person name="John U."/>
            <person name="Richards T."/>
            <person name="Worden A.Z."/>
            <person name="Zhang X."/>
            <person name="Grigoriev I.V."/>
            <person name="Allen A.E."/>
            <person name="Bidle K."/>
            <person name="Borodovsky M."/>
            <person name="Bowler C."/>
            <person name="Brownlee C."/>
            <person name="Cock J.M."/>
            <person name="Elias M."/>
            <person name="Gladyshev V.N."/>
            <person name="Groth M."/>
            <person name="Guda C."/>
            <person name="Hadaegh A."/>
            <person name="Iglesias-Rodriguez M.D."/>
            <person name="Jenkins J."/>
            <person name="Jones B.M."/>
            <person name="Lawson T."/>
            <person name="Leese F."/>
            <person name="Lindquist E."/>
            <person name="Lobanov A."/>
            <person name="Lomsadze A."/>
            <person name="Malik S.B."/>
            <person name="Marsh M.E."/>
            <person name="Mackinder L."/>
            <person name="Mock T."/>
            <person name="Mueller-Roeber B."/>
            <person name="Pagarete A."/>
            <person name="Parker M."/>
            <person name="Probert I."/>
            <person name="Quesneville H."/>
            <person name="Raines C."/>
            <person name="Rensing S.A."/>
            <person name="Riano-Pachon D.M."/>
            <person name="Richier S."/>
            <person name="Rokitta S."/>
            <person name="Shiraiwa Y."/>
            <person name="Soanes D.M."/>
            <person name="van der Giezen M."/>
            <person name="Wahlund T.M."/>
            <person name="Williams B."/>
            <person name="Wilson W."/>
            <person name="Wolfe G."/>
            <person name="Wurch L.L."/>
        </authorList>
    </citation>
    <scope>NUCLEOTIDE SEQUENCE</scope>
</reference>
<dbReference type="HOGENOM" id="CLU_012339_0_0_1"/>
<dbReference type="Pfam" id="PF01326">
    <property type="entry name" value="PPDK_N"/>
    <property type="match status" value="1"/>
</dbReference>
<dbReference type="SUPFAM" id="SSF56059">
    <property type="entry name" value="Glutathione synthetase ATP-binding domain-like"/>
    <property type="match status" value="1"/>
</dbReference>
<dbReference type="InterPro" id="IPR002192">
    <property type="entry name" value="PPDK_AMP/ATP-bd"/>
</dbReference>
<protein>
    <recommendedName>
        <fullName evidence="2">Pyruvate phosphate dikinase AMP/ATP-binding domain-containing protein</fullName>
    </recommendedName>
</protein>
<dbReference type="AlphaFoldDB" id="A0A0D3KU33"/>
<comment type="similarity">
    <text evidence="1">Belongs to the PEP-utilizing enzyme family.</text>
</comment>
<dbReference type="Proteomes" id="UP000013827">
    <property type="component" value="Unassembled WGS sequence"/>
</dbReference>
<dbReference type="KEGG" id="ehx:EMIHUDRAFT_466716"/>
<reference evidence="3" key="2">
    <citation type="submission" date="2024-10" db="UniProtKB">
        <authorList>
            <consortium name="EnsemblProtists"/>
        </authorList>
    </citation>
    <scope>IDENTIFICATION</scope>
</reference>
<evidence type="ECO:0000259" key="2">
    <source>
        <dbReference type="Pfam" id="PF01326"/>
    </source>
</evidence>
<dbReference type="Gene3D" id="3.30.1490.20">
    <property type="entry name" value="ATP-grasp fold, A domain"/>
    <property type="match status" value="1"/>
</dbReference>
<dbReference type="GO" id="GO:0005524">
    <property type="term" value="F:ATP binding"/>
    <property type="evidence" value="ECO:0007669"/>
    <property type="project" value="InterPro"/>
</dbReference>
<sequence length="997" mass="108629">MRSALLRSRGLLPGLASSGASRLRSAMATPKLRLEPQLEAVLSRFRASTKGDGRPKEEVSSRLVEEFERLQSRKVQRVLLVCSDYDSYTFEQDGLLTELVDEEYAESGLTKPPTIERVSTPEAALARVRADPTNFDMIITLLRSEGRTMNTGEFVSSVQQVNPALPIGLLALSPSELTAIDSRIDRNLRINVNKRLMWETGDAALKAGTAAVDSRAGSSARVADAWVWPFVWQGNVSLFTAMFKAVEDRLNAANDSEYGVQSILLVEDNVKFYSFPRDGEHDPFAGVSFAEHDMMFGPLTFQDGLTGSELGSARECHLSKWFLARAEFSLARRFRASNYPTDFIDPEGRERADWLRNWILSETRAHRNKLASGVENVHSADASTTIVRLGKGSLGGKGRGFRFLHSIEDKYSLSTLLPELEMVVPRSFILATEVFDRFIEDNKLMVPALNATTNEEVREMFAAATLPQDVTVELRRYLEAQTSPLAVRSSSLFEDAFLQPFAGIYESIMLPNTAGSLEARLDELSWAVRMVYASAYCLEARAYSEGTGNRAEEEKMAVIMQEVVGDVHGDHFYPSLAGVANSIDFYPRPHTQPEDGCAQLRLGLGFGVVDNLPSVHLSLGDPANPTGYAEGEMQVSALNLAARPGAAAGEDSLLVSLPAESGAAAAALTTVPRLSAGSVVAAPEAASSVPLSHDVHGERVVFKQGYGEERRGEAPPPPDESAVVLPLQRALSGEVPLASALAFLLRLGSAGLGCPVEIEFALRLRKDAGSRHQLHVLQMRPQADLSSNNTARALRFRYLPTSDYAAMASKHALGHGRFEQIRDVVFVPPGRFSPENTTAIAAEISAINAQLRAEGRKCLLIAPGRWGSADTARGIPVGWADIDASTFIVETTVPGSAKVPLSQGSHFFQNLLSFGHGYATVEEGSDEYADYDYWERLPAEAGSGEFARHVRLPEPLEVVVDGMSRRGVVMKPGKPFEVYIAQVDAFMAIQEQASGSM</sequence>
<evidence type="ECO:0000313" key="4">
    <source>
        <dbReference type="Proteomes" id="UP000013827"/>
    </source>
</evidence>
<dbReference type="PaxDb" id="2903-EOD39268"/>
<evidence type="ECO:0000313" key="3">
    <source>
        <dbReference type="EnsemblProtists" id="EOD39268"/>
    </source>
</evidence>
<dbReference type="GO" id="GO:0016301">
    <property type="term" value="F:kinase activity"/>
    <property type="evidence" value="ECO:0007669"/>
    <property type="project" value="InterPro"/>
</dbReference>
<dbReference type="EnsemblProtists" id="EOD39268">
    <property type="protein sequence ID" value="EOD39268"/>
    <property type="gene ID" value="EMIHUDRAFT_466716"/>
</dbReference>
<proteinExistence type="inferred from homology"/>
<dbReference type="RefSeq" id="XP_005791697.1">
    <property type="nucleotide sequence ID" value="XM_005791640.1"/>
</dbReference>
<organism evidence="3 4">
    <name type="scientific">Emiliania huxleyi (strain CCMP1516)</name>
    <dbReference type="NCBI Taxonomy" id="280463"/>
    <lineage>
        <taxon>Eukaryota</taxon>
        <taxon>Haptista</taxon>
        <taxon>Haptophyta</taxon>
        <taxon>Prymnesiophyceae</taxon>
        <taxon>Isochrysidales</taxon>
        <taxon>Noelaerhabdaceae</taxon>
        <taxon>Emiliania</taxon>
    </lineage>
</organism>
<evidence type="ECO:0000256" key="1">
    <source>
        <dbReference type="ARBA" id="ARBA00007837"/>
    </source>
</evidence>
<accession>A0A0D3KU33</accession>
<keyword evidence="4" id="KW-1185">Reference proteome</keyword>
<feature type="domain" description="Pyruvate phosphate dikinase AMP/ATP-binding" evidence="2">
    <location>
        <begin position="411"/>
        <end position="792"/>
    </location>
</feature>
<dbReference type="GeneID" id="17284538"/>
<dbReference type="InterPro" id="IPR013815">
    <property type="entry name" value="ATP_grasp_subdomain_1"/>
</dbReference>
<name>A0A0D3KU33_EMIH1</name>